<dbReference type="EMBL" id="WHNW01000015">
    <property type="protein sequence ID" value="MPV86978.1"/>
    <property type="molecule type" value="Genomic_DNA"/>
</dbReference>
<accession>A0A6N7F2F3</accession>
<dbReference type="Gene3D" id="2.160.10.10">
    <property type="entry name" value="Hexapeptide repeat proteins"/>
    <property type="match status" value="1"/>
</dbReference>
<protein>
    <submittedName>
        <fullName evidence="1">Gamma carbonic anhydrase family protein</fullName>
    </submittedName>
</protein>
<gene>
    <name evidence="1" type="ORF">GCU85_09595</name>
</gene>
<comment type="caution">
    <text evidence="1">The sequence shown here is derived from an EMBL/GenBank/DDBJ whole genome shotgun (WGS) entry which is preliminary data.</text>
</comment>
<evidence type="ECO:0000313" key="1">
    <source>
        <dbReference type="EMBL" id="MPV86978.1"/>
    </source>
</evidence>
<dbReference type="RefSeq" id="WP_152810968.1">
    <property type="nucleotide sequence ID" value="NZ_WHNW01000015.1"/>
</dbReference>
<dbReference type="InParanoid" id="A0A6N7F2F3"/>
<dbReference type="InterPro" id="IPR001451">
    <property type="entry name" value="Hexapep"/>
</dbReference>
<dbReference type="CDD" id="cd04645">
    <property type="entry name" value="LbH_gamma_CA_like"/>
    <property type="match status" value="1"/>
</dbReference>
<sequence length="173" mass="18696">MIEKYVNKQPTLAPQSWVHQSAVVIGDVTLGESVSVWPNAVIRGDVNAITIGKHSNVQDGAVIHATHVSDFNSEGYPTRVGDAVTIGHNAILHGCTIGNHVLIGMGATILDGSVIPDQVIIGAMALVPMHKTLESGYLYLGSPAKAVRKLTEKEKTFLRYSAKHYIKLKNNYQ</sequence>
<dbReference type="Pfam" id="PF00132">
    <property type="entry name" value="Hexapep"/>
    <property type="match status" value="1"/>
</dbReference>
<dbReference type="PANTHER" id="PTHR13061:SF56">
    <property type="entry name" value="PROTEIN YRDA"/>
    <property type="match status" value="1"/>
</dbReference>
<keyword evidence="2" id="KW-1185">Reference proteome</keyword>
<dbReference type="Proteomes" id="UP000471298">
    <property type="component" value="Unassembled WGS sequence"/>
</dbReference>
<dbReference type="FunCoup" id="A0A6N7F2F3">
    <property type="interactions" value="349"/>
</dbReference>
<evidence type="ECO:0000313" key="2">
    <source>
        <dbReference type="Proteomes" id="UP000471298"/>
    </source>
</evidence>
<dbReference type="InterPro" id="IPR011004">
    <property type="entry name" value="Trimer_LpxA-like_sf"/>
</dbReference>
<proteinExistence type="predicted"/>
<reference evidence="1 2" key="1">
    <citation type="submission" date="2019-10" db="EMBL/GenBank/DDBJ databases">
        <title>Cardiobacteriales fam. a chemoheterotrophic member of the order Cardiobacteriales, and proposal of Cardiobacteriales fam. nov.</title>
        <authorList>
            <person name="Wang C."/>
        </authorList>
    </citation>
    <scope>NUCLEOTIDE SEQUENCE [LARGE SCALE GENOMIC DNA]</scope>
    <source>
        <strain evidence="1 2">ML27</strain>
    </source>
</reference>
<dbReference type="AlphaFoldDB" id="A0A6N7F2F3"/>
<name>A0A6N7F2F3_9GAMM</name>
<dbReference type="SUPFAM" id="SSF51161">
    <property type="entry name" value="Trimeric LpxA-like enzymes"/>
    <property type="match status" value="1"/>
</dbReference>
<dbReference type="PANTHER" id="PTHR13061">
    <property type="entry name" value="DYNACTIN SUBUNIT P25"/>
    <property type="match status" value="1"/>
</dbReference>
<organism evidence="1 2">
    <name type="scientific">Ostreibacterium oceani</name>
    <dbReference type="NCBI Taxonomy" id="2654998"/>
    <lineage>
        <taxon>Bacteria</taxon>
        <taxon>Pseudomonadati</taxon>
        <taxon>Pseudomonadota</taxon>
        <taxon>Gammaproteobacteria</taxon>
        <taxon>Cardiobacteriales</taxon>
        <taxon>Ostreibacteriaceae</taxon>
        <taxon>Ostreibacterium</taxon>
    </lineage>
</organism>
<dbReference type="InterPro" id="IPR050484">
    <property type="entry name" value="Transf_Hexapept/Carb_Anhydrase"/>
</dbReference>
<dbReference type="InterPro" id="IPR047324">
    <property type="entry name" value="LbH_gamma_CA-like"/>
</dbReference>